<evidence type="ECO:0000256" key="4">
    <source>
        <dbReference type="ARBA" id="ARBA00022741"/>
    </source>
</evidence>
<keyword evidence="7" id="KW-0472">Membrane</keyword>
<dbReference type="InterPro" id="IPR003593">
    <property type="entry name" value="AAA+_ATPase"/>
</dbReference>
<name>A0A0V1Q1J7_9ASCO</name>
<dbReference type="PANTHER" id="PTHR23077">
    <property type="entry name" value="AAA-FAMILY ATPASE"/>
    <property type="match status" value="1"/>
</dbReference>
<keyword evidence="11" id="KW-0175">Coiled coil</keyword>
<comment type="catalytic activity">
    <reaction evidence="10">
        <text>ATP + H2O = ADP + phosphate + H(+)</text>
        <dbReference type="Rhea" id="RHEA:13065"/>
        <dbReference type="ChEBI" id="CHEBI:15377"/>
        <dbReference type="ChEBI" id="CHEBI:15378"/>
        <dbReference type="ChEBI" id="CHEBI:30616"/>
        <dbReference type="ChEBI" id="CHEBI:43474"/>
        <dbReference type="ChEBI" id="CHEBI:456216"/>
    </reaction>
    <physiologicalReaction direction="left-to-right" evidence="10">
        <dbReference type="Rhea" id="RHEA:13066"/>
    </physiologicalReaction>
</comment>
<evidence type="ECO:0000256" key="7">
    <source>
        <dbReference type="ARBA" id="ARBA00023136"/>
    </source>
</evidence>
<dbReference type="Gene3D" id="3.40.50.300">
    <property type="entry name" value="P-loop containing nucleotide triphosphate hydrolases"/>
    <property type="match status" value="2"/>
</dbReference>
<dbReference type="FunFam" id="1.10.8.60:FF:000039">
    <property type="entry name" value="peroxisome biogenesis factor 6"/>
    <property type="match status" value="1"/>
</dbReference>
<dbReference type="Pfam" id="PF23315">
    <property type="entry name" value="PEX6_4th"/>
    <property type="match status" value="1"/>
</dbReference>
<dbReference type="InterPro" id="IPR047533">
    <property type="entry name" value="RecA-like_PEX6_r2"/>
</dbReference>
<dbReference type="InterPro" id="IPR056995">
    <property type="entry name" value="PEX6_4th_dom"/>
</dbReference>
<dbReference type="OrthoDB" id="5553750at2759"/>
<accession>A0A0V1Q1J7</accession>
<evidence type="ECO:0000256" key="5">
    <source>
        <dbReference type="ARBA" id="ARBA00022801"/>
    </source>
</evidence>
<evidence type="ECO:0000256" key="2">
    <source>
        <dbReference type="ARBA" id="ARBA00006914"/>
    </source>
</evidence>
<keyword evidence="3" id="KW-0962">Peroxisome biogenesis</keyword>
<reference evidence="13 14" key="1">
    <citation type="submission" date="2015-11" db="EMBL/GenBank/DDBJ databases">
        <title>The genome of Debaryomyces fabryi.</title>
        <authorList>
            <person name="Tafer H."/>
            <person name="Lopandic K."/>
        </authorList>
    </citation>
    <scope>NUCLEOTIDE SEQUENCE [LARGE SCALE GENOMIC DNA]</scope>
    <source>
        <strain evidence="13 14">CBS 789</strain>
    </source>
</reference>
<evidence type="ECO:0000256" key="6">
    <source>
        <dbReference type="ARBA" id="ARBA00022840"/>
    </source>
</evidence>
<dbReference type="InterPro" id="IPR003960">
    <property type="entry name" value="ATPase_AAA_CS"/>
</dbReference>
<dbReference type="GeneID" id="26838959"/>
<evidence type="ECO:0000256" key="1">
    <source>
        <dbReference type="ARBA" id="ARBA00004370"/>
    </source>
</evidence>
<dbReference type="InterPro" id="IPR003959">
    <property type="entry name" value="ATPase_AAA_core"/>
</dbReference>
<dbReference type="GO" id="GO:0005778">
    <property type="term" value="C:peroxisomal membrane"/>
    <property type="evidence" value="ECO:0007669"/>
    <property type="project" value="TreeGrafter"/>
</dbReference>
<keyword evidence="5" id="KW-0378">Hydrolase</keyword>
<sequence length="1198" mass="134066">MPSAILEKPLNETNKSISTTANVLFVNDPTLSEQFDTIQLSFELFIRLFPGTGTDDSNSIPENKFVLIKLLGAPDYFKEFKIYRVTSIDHNAPTSNSVIFINHSNLVRFDNQLTLNSCVIQSIDYSSIPTIESLFVSVPPNIYLILHDKPLSSIRDQFINTFLLDSGSIISTGDIIRSINGEVKLSEPVSQGIVDNNTNIVLIKTVENDEDDLDYNDKELVNADEIEDDFDSEIHLDLSTYLSSSLQVDSPAIHSVKLKVEPLPAKMSIDMLPPIWLKEDTELFVFANTADLPKLGFPVFNGDSVKLNYNNNIITVKLFTFIEPNKSFRRGTLYLSPILLTNLGLSSSSEVTLEPIKQRDQPFTSFFPVAKSVTISRVSSHITMDKTYQQHFFSELKTTFHNNFKCVKIGDFVPVVIDTVLAKTMFDTSNFIQQNQQLQPGEEDNAPDMGVIPTGDPDEVAWFKIVDISGESNESETNQFIIDPSKTRMISSGVEFIKLPPNDFTHWYQYLRLPPLFNFNKTIKSDSTCFKYASEFKKIVTTCLNSQSKINLKTTILLNSMTRGLGKTTLVRNLSTELGLNLIELDCFDLINPGAELKTIGLLTGKIDKLIGAQENSTDKDSSYHVIYLKHIENLCAQSNQNEQGANITTSLSLKVIQTLNDYLNNYSNLMIIMSCNDLDKLNENLRLLIKFQIDFNVPDEKERLEVFKFLIENETHKHINSSNPEPFEDREEFEDQFDLSTIPFNRRHDVSFSSLALQSAGLTPRDLMSIIKKAKQLAISRLMGLAKESRISLEKLIKIGNGGLVTWIPEDFNKAINDARNQFSDSIGAPRIPNVKWEDIGGLDLVKDEIMDTIDMPLKHPELFSNGLKKRSGILFYGPPGTGKTLLAKAIATNFSLNFFSVKGPELLNMYIGESEANVRRVFQKARDAKPCVIFFDELDSVAPKRGNQGDSGGVMDRIVSQLLAELDGMSGGESGGDGVFVVGATNRPDLLDEALLRPGRFDKMLYLGISDTDEKQSKILEALTRKFKLADDVDLYEIAKKCSFTFTGADFYALCSDSMLNAMTRTANEVDSKIKKLNEELKAQKKKEEISTRWWFDNASKPEDIEVLVQMEDFNKAQSELVPSVSAEELEHYLRVRQNFEGGKEKAMANGTAGVANGTSQGIPPEFVQKVEELIGDGIDGIVDENGNHIDTSNGH</sequence>
<dbReference type="CDD" id="cd00009">
    <property type="entry name" value="AAA"/>
    <property type="match status" value="1"/>
</dbReference>
<dbReference type="InterPro" id="IPR050168">
    <property type="entry name" value="AAA_ATPase_domain"/>
</dbReference>
<evidence type="ECO:0000256" key="9">
    <source>
        <dbReference type="ARBA" id="ARBA00034920"/>
    </source>
</evidence>
<feature type="domain" description="AAA+ ATPase" evidence="12">
    <location>
        <begin position="871"/>
        <end position="1013"/>
    </location>
</feature>
<dbReference type="GO" id="GO:0005829">
    <property type="term" value="C:cytosol"/>
    <property type="evidence" value="ECO:0007669"/>
    <property type="project" value="TreeGrafter"/>
</dbReference>
<comment type="subcellular location">
    <subcellularLocation>
        <location evidence="1">Membrane</location>
    </subcellularLocation>
</comment>
<dbReference type="SUPFAM" id="SSF52540">
    <property type="entry name" value="P-loop containing nucleoside triphosphate hydrolases"/>
    <property type="match status" value="2"/>
</dbReference>
<dbReference type="GO" id="GO:0005524">
    <property type="term" value="F:ATP binding"/>
    <property type="evidence" value="ECO:0007669"/>
    <property type="project" value="UniProtKB-KW"/>
</dbReference>
<dbReference type="EMBL" id="LMYN01000030">
    <property type="protein sequence ID" value="KSA02300.1"/>
    <property type="molecule type" value="Genomic_DNA"/>
</dbReference>
<protein>
    <recommendedName>
        <fullName evidence="8">Peroxisomal ATPase PEX6</fullName>
    </recommendedName>
    <alternativeName>
        <fullName evidence="9">Peroxin-6</fullName>
    </alternativeName>
</protein>
<keyword evidence="6" id="KW-0067">ATP-binding</keyword>
<evidence type="ECO:0000313" key="13">
    <source>
        <dbReference type="EMBL" id="KSA02300.1"/>
    </source>
</evidence>
<evidence type="ECO:0000256" key="10">
    <source>
        <dbReference type="ARBA" id="ARBA00048778"/>
    </source>
</evidence>
<dbReference type="InterPro" id="IPR027417">
    <property type="entry name" value="P-loop_NTPase"/>
</dbReference>
<feature type="coiled-coil region" evidence="11">
    <location>
        <begin position="1062"/>
        <end position="1089"/>
    </location>
</feature>
<evidence type="ECO:0000313" key="14">
    <source>
        <dbReference type="Proteomes" id="UP000054251"/>
    </source>
</evidence>
<organism evidence="13 14">
    <name type="scientific">Debaryomyces fabryi</name>
    <dbReference type="NCBI Taxonomy" id="58627"/>
    <lineage>
        <taxon>Eukaryota</taxon>
        <taxon>Fungi</taxon>
        <taxon>Dikarya</taxon>
        <taxon>Ascomycota</taxon>
        <taxon>Saccharomycotina</taxon>
        <taxon>Pichiomycetes</taxon>
        <taxon>Debaryomycetaceae</taxon>
        <taxon>Debaryomyces</taxon>
    </lineage>
</organism>
<proteinExistence type="inferred from homology"/>
<dbReference type="CDD" id="cd19527">
    <property type="entry name" value="RecA-like_PEX6_r2"/>
    <property type="match status" value="1"/>
</dbReference>
<evidence type="ECO:0000256" key="3">
    <source>
        <dbReference type="ARBA" id="ARBA00022593"/>
    </source>
</evidence>
<keyword evidence="14" id="KW-1185">Reference proteome</keyword>
<dbReference type="Proteomes" id="UP000054251">
    <property type="component" value="Unassembled WGS sequence"/>
</dbReference>
<dbReference type="PANTHER" id="PTHR23077:SF9">
    <property type="entry name" value="PEROXISOMAL ATPASE PEX6"/>
    <property type="match status" value="1"/>
</dbReference>
<dbReference type="RefSeq" id="XP_015468402.1">
    <property type="nucleotide sequence ID" value="XM_015610780.1"/>
</dbReference>
<gene>
    <name evidence="13" type="ORF">AC631_01950</name>
</gene>
<evidence type="ECO:0000256" key="8">
    <source>
        <dbReference type="ARBA" id="ARBA00034811"/>
    </source>
</evidence>
<dbReference type="SMART" id="SM00382">
    <property type="entry name" value="AAA"/>
    <property type="match status" value="2"/>
</dbReference>
<dbReference type="AlphaFoldDB" id="A0A0V1Q1J7"/>
<dbReference type="Gene3D" id="1.10.8.60">
    <property type="match status" value="1"/>
</dbReference>
<feature type="domain" description="AAA+ ATPase" evidence="12">
    <location>
        <begin position="552"/>
        <end position="700"/>
    </location>
</feature>
<evidence type="ECO:0000259" key="12">
    <source>
        <dbReference type="SMART" id="SM00382"/>
    </source>
</evidence>
<comment type="similarity">
    <text evidence="2">Belongs to the AAA ATPase family.</text>
</comment>
<comment type="caution">
    <text evidence="13">The sequence shown here is derived from an EMBL/GenBank/DDBJ whole genome shotgun (WGS) entry which is preliminary data.</text>
</comment>
<dbReference type="FunFam" id="3.40.50.300:FF:000109">
    <property type="entry name" value="Peroxisomal biogenesis factor 6"/>
    <property type="match status" value="1"/>
</dbReference>
<dbReference type="PROSITE" id="PS00674">
    <property type="entry name" value="AAA"/>
    <property type="match status" value="1"/>
</dbReference>
<keyword evidence="4" id="KW-0547">Nucleotide-binding</keyword>
<dbReference type="Pfam" id="PF00004">
    <property type="entry name" value="AAA"/>
    <property type="match status" value="2"/>
</dbReference>
<dbReference type="GO" id="GO:0016887">
    <property type="term" value="F:ATP hydrolysis activity"/>
    <property type="evidence" value="ECO:0007669"/>
    <property type="project" value="InterPro"/>
</dbReference>
<dbReference type="GO" id="GO:0016558">
    <property type="term" value="P:protein import into peroxisome matrix"/>
    <property type="evidence" value="ECO:0007669"/>
    <property type="project" value="TreeGrafter"/>
</dbReference>
<evidence type="ECO:0000256" key="11">
    <source>
        <dbReference type="SAM" id="Coils"/>
    </source>
</evidence>